<feature type="region of interest" description="Disordered" evidence="1">
    <location>
        <begin position="157"/>
        <end position="183"/>
    </location>
</feature>
<dbReference type="PROSITE" id="PS50994">
    <property type="entry name" value="INTEGRASE"/>
    <property type="match status" value="1"/>
</dbReference>
<dbReference type="AlphaFoldDB" id="A0A438D7Z6"/>
<gene>
    <name evidence="3" type="primary">POLX_1977</name>
    <name evidence="3" type="ORF">CK203_087951</name>
</gene>
<organism evidence="3 4">
    <name type="scientific">Vitis vinifera</name>
    <name type="common">Grape</name>
    <dbReference type="NCBI Taxonomy" id="29760"/>
    <lineage>
        <taxon>Eukaryota</taxon>
        <taxon>Viridiplantae</taxon>
        <taxon>Streptophyta</taxon>
        <taxon>Embryophyta</taxon>
        <taxon>Tracheophyta</taxon>
        <taxon>Spermatophyta</taxon>
        <taxon>Magnoliopsida</taxon>
        <taxon>eudicotyledons</taxon>
        <taxon>Gunneridae</taxon>
        <taxon>Pentapetalae</taxon>
        <taxon>rosids</taxon>
        <taxon>Vitales</taxon>
        <taxon>Vitaceae</taxon>
        <taxon>Viteae</taxon>
        <taxon>Vitis</taxon>
    </lineage>
</organism>
<dbReference type="GO" id="GO:0015074">
    <property type="term" value="P:DNA integration"/>
    <property type="evidence" value="ECO:0007669"/>
    <property type="project" value="InterPro"/>
</dbReference>
<proteinExistence type="predicted"/>
<dbReference type="SUPFAM" id="SSF53098">
    <property type="entry name" value="Ribonuclease H-like"/>
    <property type="match status" value="1"/>
</dbReference>
<name>A0A438D7Z6_VITVI</name>
<dbReference type="Pfam" id="PF25597">
    <property type="entry name" value="SH3_retrovirus"/>
    <property type="match status" value="1"/>
</dbReference>
<dbReference type="InterPro" id="IPR036397">
    <property type="entry name" value="RNaseH_sf"/>
</dbReference>
<dbReference type="InterPro" id="IPR001584">
    <property type="entry name" value="Integrase_cat-core"/>
</dbReference>
<evidence type="ECO:0000259" key="2">
    <source>
        <dbReference type="PROSITE" id="PS50994"/>
    </source>
</evidence>
<dbReference type="Pfam" id="PF13976">
    <property type="entry name" value="gag_pre-integrs"/>
    <property type="match status" value="1"/>
</dbReference>
<dbReference type="Gene3D" id="3.30.420.10">
    <property type="entry name" value="Ribonuclease H-like superfamily/Ribonuclease H"/>
    <property type="match status" value="1"/>
</dbReference>
<dbReference type="Proteomes" id="UP000288805">
    <property type="component" value="Unassembled WGS sequence"/>
</dbReference>
<evidence type="ECO:0000313" key="4">
    <source>
        <dbReference type="Proteomes" id="UP000288805"/>
    </source>
</evidence>
<dbReference type="Pfam" id="PF00665">
    <property type="entry name" value="rve"/>
    <property type="match status" value="1"/>
</dbReference>
<dbReference type="InterPro" id="IPR057670">
    <property type="entry name" value="SH3_retrovirus"/>
</dbReference>
<dbReference type="EMBL" id="QGNW01001749">
    <property type="protein sequence ID" value="RVW31572.1"/>
    <property type="molecule type" value="Genomic_DNA"/>
</dbReference>
<dbReference type="InterPro" id="IPR039537">
    <property type="entry name" value="Retrotran_Ty1/copia-like"/>
</dbReference>
<protein>
    <submittedName>
        <fullName evidence="3">Retrovirus-related Pol polyprotein from transposon TNT 1-94</fullName>
    </submittedName>
</protein>
<feature type="region of interest" description="Disordered" evidence="1">
    <location>
        <begin position="652"/>
        <end position="673"/>
    </location>
</feature>
<reference evidence="3 4" key="1">
    <citation type="journal article" date="2018" name="PLoS Genet.">
        <title>Population sequencing reveals clonal diversity and ancestral inbreeding in the grapevine cultivar Chardonnay.</title>
        <authorList>
            <person name="Roach M.J."/>
            <person name="Johnson D.L."/>
            <person name="Bohlmann J."/>
            <person name="van Vuuren H.J."/>
            <person name="Jones S.J."/>
            <person name="Pretorius I.S."/>
            <person name="Schmidt S.A."/>
            <person name="Borneman A.R."/>
        </authorList>
    </citation>
    <scope>NUCLEOTIDE SEQUENCE [LARGE SCALE GENOMIC DNA]</scope>
    <source>
        <strain evidence="4">cv. Chardonnay</strain>
        <tissue evidence="3">Leaf</tissue>
    </source>
</reference>
<feature type="domain" description="Integrase catalytic" evidence="2">
    <location>
        <begin position="350"/>
        <end position="529"/>
    </location>
</feature>
<dbReference type="InterPro" id="IPR025724">
    <property type="entry name" value="GAG-pre-integrase_dom"/>
</dbReference>
<dbReference type="GO" id="GO:0003676">
    <property type="term" value="F:nucleic acid binding"/>
    <property type="evidence" value="ECO:0007669"/>
    <property type="project" value="InterPro"/>
</dbReference>
<dbReference type="Pfam" id="PF14223">
    <property type="entry name" value="Retrotran_gag_2"/>
    <property type="match status" value="1"/>
</dbReference>
<dbReference type="PANTHER" id="PTHR42648">
    <property type="entry name" value="TRANSPOSASE, PUTATIVE-RELATED"/>
    <property type="match status" value="1"/>
</dbReference>
<sequence length="712" mass="81400">MMILLGCMDIDLALRMPKPDELNEQSTQEDEVYWEAFRGAVTDEVTNASDFLAEIQKRFAKNDKAETSTLLASLISMKYKGKGNVREYIMEMSHLASKLKALKLELSDDLLVHLVLISLPAQFNQFKVSYNCQKDKWTLNELISFCVQEEERLKQDKTESAHLASTSKDKGKRKNKDNKPGHTKKECTKYAVWRVKKGMFLTLGCLSYRKPSDVERCIYVGDGQSVEVEAIGHFRLLLKSGYCCSFGNNRFALSINSNAEGTGLLNVYDNLYLLETVLSYNETLHVESRGTKRKLNKDNSASLWHKRLGHISKSRVERLVSDGILDSLDFSDFDICVECIKGKQTKTKKLGVNRAIDVLELIHTDICGPYPTASWNGQQYFITFIDDYSRYGYLFLIHEKSQSLDVFKTFKAEVELQLNKRIKSVKSDRGGEYYGRYDGSGEQRPRPFAKYLEECGIVPQYTMPGSPSMNGVAERRNRTLKDMVRSMISHSTLPEKLWGEALKTAAYILNRVPTKAAAKTTYELWTGRKPSLKHFHNWGCPAEARPYKPHEKKLDSKTVSNYFICYAERSRGFKFYDPAIRLIFETGTATFFEDVEFGGRNQARNIVFEEEEGSTIAFDNVQVSLPIIDQEVNLDPQPTDNIVQPLIANGDIAPKEQTQQPQENMSLRRSTRDRRNEISDDYIVYLQEREVESGMMEDDPINFQQAMKSSNS</sequence>
<feature type="compositionally biased region" description="Polar residues" evidence="1">
    <location>
        <begin position="656"/>
        <end position="668"/>
    </location>
</feature>
<dbReference type="InterPro" id="IPR012337">
    <property type="entry name" value="RNaseH-like_sf"/>
</dbReference>
<evidence type="ECO:0000313" key="3">
    <source>
        <dbReference type="EMBL" id="RVW31572.1"/>
    </source>
</evidence>
<comment type="caution">
    <text evidence="3">The sequence shown here is derived from an EMBL/GenBank/DDBJ whole genome shotgun (WGS) entry which is preliminary data.</text>
</comment>
<dbReference type="PANTHER" id="PTHR42648:SF28">
    <property type="entry name" value="TRANSPOSON-ENCODED PROTEIN WITH RIBONUCLEASE H-LIKE AND RETROVIRUS ZINC FINGER-LIKE DOMAINS"/>
    <property type="match status" value="1"/>
</dbReference>
<accession>A0A438D7Z6</accession>
<evidence type="ECO:0000256" key="1">
    <source>
        <dbReference type="SAM" id="MobiDB-lite"/>
    </source>
</evidence>